<keyword evidence="4" id="KW-0547">Nucleotide-binding</keyword>
<dbReference type="GO" id="GO:0035556">
    <property type="term" value="P:intracellular signal transduction"/>
    <property type="evidence" value="ECO:0007669"/>
    <property type="project" value="TreeGrafter"/>
</dbReference>
<evidence type="ECO:0000259" key="10">
    <source>
        <dbReference type="PROSITE" id="PS50011"/>
    </source>
</evidence>
<dbReference type="PANTHER" id="PTHR24356:SF1">
    <property type="entry name" value="SERINE_THREONINE-PROTEIN KINASE GREATWALL"/>
    <property type="match status" value="1"/>
</dbReference>
<feature type="coiled-coil region" evidence="9">
    <location>
        <begin position="33"/>
        <end position="60"/>
    </location>
</feature>
<evidence type="ECO:0000256" key="8">
    <source>
        <dbReference type="ARBA" id="ARBA00048679"/>
    </source>
</evidence>
<dbReference type="Proteomes" id="UP000241890">
    <property type="component" value="Unassembled WGS sequence"/>
</dbReference>
<keyword evidence="3" id="KW-0808">Transferase</keyword>
<comment type="caution">
    <text evidence="11">The sequence shown here is derived from an EMBL/GenBank/DDBJ whole genome shotgun (WGS) entry which is preliminary data.</text>
</comment>
<dbReference type="GO" id="GO:0004674">
    <property type="term" value="F:protein serine/threonine kinase activity"/>
    <property type="evidence" value="ECO:0007669"/>
    <property type="project" value="UniProtKB-KW"/>
</dbReference>
<evidence type="ECO:0000256" key="7">
    <source>
        <dbReference type="ARBA" id="ARBA00047899"/>
    </source>
</evidence>
<sequence length="271" mass="30613">MHLIESGATAHVYRATNWEGAGDLGFLEGDFAVKVLRDDCERARDEAARELRALNRLANLGDESKFIVDFVTPLTEHDTKDYATELASALDCMRKANVLHGDLNPENIGLTASGHLRVIDFGTAQILDNDNSVKHNAGTLLYASPEALRRQQCAYAADWWALGVIVFDMLTGQHAFEADSSDKTVDNILHLRYAWPANPRRSASAMDFVECLLVVNQHFRMQTLHDCIEHPFMSDVDFAELTQESWLPLKFNFAKFEQERLAQGHTQQRFF</sequence>
<comment type="catalytic activity">
    <reaction evidence="8">
        <text>L-seryl-[protein] + ATP = O-phospho-L-seryl-[protein] + ADP + H(+)</text>
        <dbReference type="Rhea" id="RHEA:17989"/>
        <dbReference type="Rhea" id="RHEA-COMP:9863"/>
        <dbReference type="Rhea" id="RHEA-COMP:11604"/>
        <dbReference type="ChEBI" id="CHEBI:15378"/>
        <dbReference type="ChEBI" id="CHEBI:29999"/>
        <dbReference type="ChEBI" id="CHEBI:30616"/>
        <dbReference type="ChEBI" id="CHEBI:83421"/>
        <dbReference type="ChEBI" id="CHEBI:456216"/>
        <dbReference type="EC" id="2.7.11.1"/>
    </reaction>
</comment>
<dbReference type="InterPro" id="IPR000719">
    <property type="entry name" value="Prot_kinase_dom"/>
</dbReference>
<dbReference type="InParanoid" id="A0A2R5GMX6"/>
<dbReference type="Gene3D" id="1.10.510.10">
    <property type="entry name" value="Transferase(Phosphotransferase) domain 1"/>
    <property type="match status" value="1"/>
</dbReference>
<keyword evidence="2" id="KW-0723">Serine/threonine-protein kinase</keyword>
<keyword evidence="5 11" id="KW-0418">Kinase</keyword>
<keyword evidence="9" id="KW-0175">Coiled coil</keyword>
<organism evidence="11 12">
    <name type="scientific">Hondaea fermentalgiana</name>
    <dbReference type="NCBI Taxonomy" id="2315210"/>
    <lineage>
        <taxon>Eukaryota</taxon>
        <taxon>Sar</taxon>
        <taxon>Stramenopiles</taxon>
        <taxon>Bigyra</taxon>
        <taxon>Labyrinthulomycetes</taxon>
        <taxon>Thraustochytrida</taxon>
        <taxon>Thraustochytriidae</taxon>
        <taxon>Hondaea</taxon>
    </lineage>
</organism>
<proteinExistence type="predicted"/>
<dbReference type="AlphaFoldDB" id="A0A2R5GMX6"/>
<evidence type="ECO:0000256" key="2">
    <source>
        <dbReference type="ARBA" id="ARBA00022527"/>
    </source>
</evidence>
<feature type="domain" description="Protein kinase" evidence="10">
    <location>
        <begin position="1"/>
        <end position="233"/>
    </location>
</feature>
<evidence type="ECO:0000313" key="11">
    <source>
        <dbReference type="EMBL" id="GBG29983.1"/>
    </source>
</evidence>
<dbReference type="InterPro" id="IPR050236">
    <property type="entry name" value="Ser_Thr_kinase_AGC"/>
</dbReference>
<protein>
    <recommendedName>
        <fullName evidence="1">non-specific serine/threonine protein kinase</fullName>
        <ecNumber evidence="1">2.7.11.1</ecNumber>
    </recommendedName>
</protein>
<evidence type="ECO:0000256" key="9">
    <source>
        <dbReference type="SAM" id="Coils"/>
    </source>
</evidence>
<reference evidence="11 12" key="1">
    <citation type="submission" date="2017-12" db="EMBL/GenBank/DDBJ databases">
        <title>Sequencing, de novo assembly and annotation of complete genome of a new Thraustochytrid species, strain FCC1311.</title>
        <authorList>
            <person name="Sedici K."/>
            <person name="Godart F."/>
            <person name="Aiese Cigliano R."/>
            <person name="Sanseverino W."/>
            <person name="Barakat M."/>
            <person name="Ortet P."/>
            <person name="Marechal E."/>
            <person name="Cagnac O."/>
            <person name="Amato A."/>
        </authorList>
    </citation>
    <scope>NUCLEOTIDE SEQUENCE [LARGE SCALE GENOMIC DNA]</scope>
</reference>
<name>A0A2R5GMX6_9STRA</name>
<keyword evidence="6" id="KW-0067">ATP-binding</keyword>
<evidence type="ECO:0000256" key="6">
    <source>
        <dbReference type="ARBA" id="ARBA00022840"/>
    </source>
</evidence>
<dbReference type="PANTHER" id="PTHR24356">
    <property type="entry name" value="SERINE/THREONINE-PROTEIN KINASE"/>
    <property type="match status" value="1"/>
</dbReference>
<gene>
    <name evidence="11" type="ORF">FCC1311_062032</name>
</gene>
<dbReference type="EMBL" id="BEYU01000068">
    <property type="protein sequence ID" value="GBG29983.1"/>
    <property type="molecule type" value="Genomic_DNA"/>
</dbReference>
<evidence type="ECO:0000313" key="12">
    <source>
        <dbReference type="Proteomes" id="UP000241890"/>
    </source>
</evidence>
<accession>A0A2R5GMX6</accession>
<evidence type="ECO:0000256" key="5">
    <source>
        <dbReference type="ARBA" id="ARBA00022777"/>
    </source>
</evidence>
<evidence type="ECO:0000256" key="1">
    <source>
        <dbReference type="ARBA" id="ARBA00012513"/>
    </source>
</evidence>
<dbReference type="SUPFAM" id="SSF56112">
    <property type="entry name" value="Protein kinase-like (PK-like)"/>
    <property type="match status" value="1"/>
</dbReference>
<evidence type="ECO:0000256" key="4">
    <source>
        <dbReference type="ARBA" id="ARBA00022741"/>
    </source>
</evidence>
<keyword evidence="12" id="KW-1185">Reference proteome</keyword>
<dbReference type="OrthoDB" id="10252171at2759"/>
<dbReference type="GO" id="GO:0005524">
    <property type="term" value="F:ATP binding"/>
    <property type="evidence" value="ECO:0007669"/>
    <property type="project" value="UniProtKB-KW"/>
</dbReference>
<dbReference type="Pfam" id="PF00069">
    <property type="entry name" value="Pkinase"/>
    <property type="match status" value="1"/>
</dbReference>
<evidence type="ECO:0000256" key="3">
    <source>
        <dbReference type="ARBA" id="ARBA00022679"/>
    </source>
</evidence>
<dbReference type="InterPro" id="IPR011009">
    <property type="entry name" value="Kinase-like_dom_sf"/>
</dbReference>
<dbReference type="EC" id="2.7.11.1" evidence="1"/>
<dbReference type="PROSITE" id="PS50011">
    <property type="entry name" value="PROTEIN_KINASE_DOM"/>
    <property type="match status" value="1"/>
</dbReference>
<comment type="catalytic activity">
    <reaction evidence="7">
        <text>L-threonyl-[protein] + ATP = O-phospho-L-threonyl-[protein] + ADP + H(+)</text>
        <dbReference type="Rhea" id="RHEA:46608"/>
        <dbReference type="Rhea" id="RHEA-COMP:11060"/>
        <dbReference type="Rhea" id="RHEA-COMP:11605"/>
        <dbReference type="ChEBI" id="CHEBI:15378"/>
        <dbReference type="ChEBI" id="CHEBI:30013"/>
        <dbReference type="ChEBI" id="CHEBI:30616"/>
        <dbReference type="ChEBI" id="CHEBI:61977"/>
        <dbReference type="ChEBI" id="CHEBI:456216"/>
        <dbReference type="EC" id="2.7.11.1"/>
    </reaction>
</comment>